<dbReference type="VEuPathDB" id="FungiDB:CLCR_06481"/>
<accession>A0A1C1C8E4</accession>
<comment type="caution">
    <text evidence="2">The sequence shown here is derived from an EMBL/GenBank/DDBJ whole genome shotgun (WGS) entry which is preliminary data.</text>
</comment>
<dbReference type="Proteomes" id="UP000094526">
    <property type="component" value="Unassembled WGS sequence"/>
</dbReference>
<dbReference type="AlphaFoldDB" id="A0A1C1C8E4"/>
<gene>
    <name evidence="2" type="ORF">CLCR_06481</name>
</gene>
<evidence type="ECO:0000256" key="1">
    <source>
        <dbReference type="SAM" id="MobiDB-lite"/>
    </source>
</evidence>
<feature type="region of interest" description="Disordered" evidence="1">
    <location>
        <begin position="1"/>
        <end position="49"/>
    </location>
</feature>
<evidence type="ECO:0000313" key="3">
    <source>
        <dbReference type="Proteomes" id="UP000094526"/>
    </source>
</evidence>
<proteinExistence type="predicted"/>
<sequence length="77" mass="8717">MILDYDPRQSSGESNERAARREGSKDRQRTLNGFKDSRMECHDTTGGWTMSYTDGAKRPALVARKGILRGERMPNAQ</sequence>
<protein>
    <submittedName>
        <fullName evidence="2">Uncharacterized protein</fullName>
    </submittedName>
</protein>
<dbReference type="EMBL" id="LGRB01000020">
    <property type="protein sequence ID" value="OCT44780.1"/>
    <property type="molecule type" value="Genomic_DNA"/>
</dbReference>
<keyword evidence="3" id="KW-1185">Reference proteome</keyword>
<name>A0A1C1C8E4_9EURO</name>
<organism evidence="2 3">
    <name type="scientific">Cladophialophora carrionii</name>
    <dbReference type="NCBI Taxonomy" id="86049"/>
    <lineage>
        <taxon>Eukaryota</taxon>
        <taxon>Fungi</taxon>
        <taxon>Dikarya</taxon>
        <taxon>Ascomycota</taxon>
        <taxon>Pezizomycotina</taxon>
        <taxon>Eurotiomycetes</taxon>
        <taxon>Chaetothyriomycetidae</taxon>
        <taxon>Chaetothyriales</taxon>
        <taxon>Herpotrichiellaceae</taxon>
        <taxon>Cladophialophora</taxon>
    </lineage>
</organism>
<reference evidence="3" key="1">
    <citation type="submission" date="2015-07" db="EMBL/GenBank/DDBJ databases">
        <authorList>
            <person name="Teixeira M.M."/>
            <person name="Souza R.C."/>
            <person name="Almeida L.G."/>
            <person name="Vicente V.A."/>
            <person name="de Hoog S."/>
            <person name="Bocca A.L."/>
            <person name="de Almeida S.R."/>
            <person name="Vasconcelos A.T."/>
            <person name="Felipe M.S."/>
        </authorList>
    </citation>
    <scope>NUCLEOTIDE SEQUENCE [LARGE SCALE GENOMIC DNA]</scope>
    <source>
        <strain evidence="3">KSF</strain>
    </source>
</reference>
<evidence type="ECO:0000313" key="2">
    <source>
        <dbReference type="EMBL" id="OCT44780.1"/>
    </source>
</evidence>
<feature type="compositionally biased region" description="Basic and acidic residues" evidence="1">
    <location>
        <begin position="14"/>
        <end position="43"/>
    </location>
</feature>